<accession>A0A0E9QEN4</accession>
<proteinExistence type="predicted"/>
<dbReference type="EMBL" id="GBXM01093348">
    <property type="protein sequence ID" value="JAH15229.1"/>
    <property type="molecule type" value="Transcribed_RNA"/>
</dbReference>
<sequence>MGVVVSCSITTNKLNCCRCFFVNYNIYFFIENAAERSTAEETCKRV</sequence>
<name>A0A0E9QEN4_ANGAN</name>
<reference evidence="1" key="2">
    <citation type="journal article" date="2015" name="Fish Shellfish Immunol.">
        <title>Early steps in the European eel (Anguilla anguilla)-Vibrio vulnificus interaction in the gills: Role of the RtxA13 toxin.</title>
        <authorList>
            <person name="Callol A."/>
            <person name="Pajuelo D."/>
            <person name="Ebbesson L."/>
            <person name="Teles M."/>
            <person name="MacKenzie S."/>
            <person name="Amaro C."/>
        </authorList>
    </citation>
    <scope>NUCLEOTIDE SEQUENCE</scope>
</reference>
<dbReference type="AlphaFoldDB" id="A0A0E9QEN4"/>
<reference evidence="1" key="1">
    <citation type="submission" date="2014-11" db="EMBL/GenBank/DDBJ databases">
        <authorList>
            <person name="Amaro Gonzalez C."/>
        </authorList>
    </citation>
    <scope>NUCLEOTIDE SEQUENCE</scope>
</reference>
<protein>
    <submittedName>
        <fullName evidence="1">Uncharacterized protein</fullName>
    </submittedName>
</protein>
<evidence type="ECO:0000313" key="1">
    <source>
        <dbReference type="EMBL" id="JAH15229.1"/>
    </source>
</evidence>
<organism evidence="1">
    <name type="scientific">Anguilla anguilla</name>
    <name type="common">European freshwater eel</name>
    <name type="synonym">Muraena anguilla</name>
    <dbReference type="NCBI Taxonomy" id="7936"/>
    <lineage>
        <taxon>Eukaryota</taxon>
        <taxon>Metazoa</taxon>
        <taxon>Chordata</taxon>
        <taxon>Craniata</taxon>
        <taxon>Vertebrata</taxon>
        <taxon>Euteleostomi</taxon>
        <taxon>Actinopterygii</taxon>
        <taxon>Neopterygii</taxon>
        <taxon>Teleostei</taxon>
        <taxon>Anguilliformes</taxon>
        <taxon>Anguillidae</taxon>
        <taxon>Anguilla</taxon>
    </lineage>
</organism>